<reference evidence="9" key="1">
    <citation type="submission" date="2016-08" db="EMBL/GenBank/DDBJ databases">
        <title>Complete Genome Seqeunce of Paenibacillus sp. BIHB 4019 from tea rhizoplane.</title>
        <authorList>
            <person name="Thakur R."/>
            <person name="Swarnkar M.K."/>
            <person name="Gulati A."/>
        </authorList>
    </citation>
    <scope>NUCLEOTIDE SEQUENCE [LARGE SCALE GENOMIC DNA]</scope>
    <source>
        <strain evidence="9">BIHB4019</strain>
    </source>
</reference>
<dbReference type="RefSeq" id="WP_172455403.1">
    <property type="nucleotide sequence ID" value="NZ_CP016808.1"/>
</dbReference>
<feature type="transmembrane region" description="Helical" evidence="7">
    <location>
        <begin position="191"/>
        <end position="215"/>
    </location>
</feature>
<sequence length="276" mass="30573">MRRVIRLTSKSYRRWGTSWNVVLWTAGVLLLWEAFAWLIADVWQLLAPASKLPYLHLVLNAAVQYWPVLAEQGAITFGNTLLGFTIGSAVGFLLAVLMSLSRTLEHTLSPYMIASQMVPIIGLAPIIYGIVHDPALSRTLMSGYVTFFPVSLYTLRGLQSIRPEQEELMRSYAASTWTLYMKLKLQASLPGLFAGLKLSAPLAITASIIVELMGAPNGIGVLMISSLYYGNAQVYMFWATVLMSIAIGLLLLAAISMAERLITPWQPEFRSQGRDE</sequence>
<feature type="transmembrane region" description="Helical" evidence="7">
    <location>
        <begin position="21"/>
        <end position="40"/>
    </location>
</feature>
<feature type="transmembrane region" description="Helical" evidence="7">
    <location>
        <begin position="112"/>
        <end position="131"/>
    </location>
</feature>
<comment type="similarity">
    <text evidence="7">Belongs to the binding-protein-dependent transport system permease family.</text>
</comment>
<name>A0A1B2DE23_9BACL</name>
<keyword evidence="6 7" id="KW-0472">Membrane</keyword>
<evidence type="ECO:0000313" key="9">
    <source>
        <dbReference type="EMBL" id="ANY65950.1"/>
    </source>
</evidence>
<dbReference type="PROSITE" id="PS50928">
    <property type="entry name" value="ABC_TM1"/>
    <property type="match status" value="1"/>
</dbReference>
<protein>
    <submittedName>
        <fullName evidence="9">ABC transporter permease</fullName>
    </submittedName>
</protein>
<dbReference type="PANTHER" id="PTHR30151">
    <property type="entry name" value="ALKANE SULFONATE ABC TRANSPORTER-RELATED, MEMBRANE SUBUNIT"/>
    <property type="match status" value="1"/>
</dbReference>
<keyword evidence="4 7" id="KW-0812">Transmembrane</keyword>
<evidence type="ECO:0000256" key="5">
    <source>
        <dbReference type="ARBA" id="ARBA00022989"/>
    </source>
</evidence>
<dbReference type="GO" id="GO:0055085">
    <property type="term" value="P:transmembrane transport"/>
    <property type="evidence" value="ECO:0007669"/>
    <property type="project" value="InterPro"/>
</dbReference>
<dbReference type="InterPro" id="IPR000515">
    <property type="entry name" value="MetI-like"/>
</dbReference>
<feature type="transmembrane region" description="Helical" evidence="7">
    <location>
        <begin position="81"/>
        <end position="100"/>
    </location>
</feature>
<gene>
    <name evidence="9" type="ORF">BBD42_05345</name>
</gene>
<comment type="subcellular location">
    <subcellularLocation>
        <location evidence="1 7">Cell membrane</location>
        <topology evidence="1 7">Multi-pass membrane protein</topology>
    </subcellularLocation>
</comment>
<dbReference type="AlphaFoldDB" id="A0A1B2DE23"/>
<evidence type="ECO:0000259" key="8">
    <source>
        <dbReference type="PROSITE" id="PS50928"/>
    </source>
</evidence>
<dbReference type="PANTHER" id="PTHR30151:SF41">
    <property type="entry name" value="ABC TRANSPORTER PERMEASE PROTEIN"/>
    <property type="match status" value="1"/>
</dbReference>
<feature type="transmembrane region" description="Helical" evidence="7">
    <location>
        <begin position="235"/>
        <end position="255"/>
    </location>
</feature>
<proteinExistence type="inferred from homology"/>
<organism evidence="9">
    <name type="scientific">Paenibacillus sp. BIHB 4019</name>
    <dbReference type="NCBI Taxonomy" id="1870819"/>
    <lineage>
        <taxon>Bacteria</taxon>
        <taxon>Bacillati</taxon>
        <taxon>Bacillota</taxon>
        <taxon>Bacilli</taxon>
        <taxon>Bacillales</taxon>
        <taxon>Paenibacillaceae</taxon>
        <taxon>Paenibacillus</taxon>
    </lineage>
</organism>
<evidence type="ECO:0000256" key="7">
    <source>
        <dbReference type="RuleBase" id="RU363032"/>
    </source>
</evidence>
<keyword evidence="5 7" id="KW-1133">Transmembrane helix</keyword>
<dbReference type="GO" id="GO:0005886">
    <property type="term" value="C:plasma membrane"/>
    <property type="evidence" value="ECO:0007669"/>
    <property type="project" value="UniProtKB-SubCell"/>
</dbReference>
<dbReference type="Pfam" id="PF00528">
    <property type="entry name" value="BPD_transp_1"/>
    <property type="match status" value="1"/>
</dbReference>
<dbReference type="EMBL" id="CP016808">
    <property type="protein sequence ID" value="ANY65950.1"/>
    <property type="molecule type" value="Genomic_DNA"/>
</dbReference>
<feature type="transmembrane region" description="Helical" evidence="7">
    <location>
        <begin position="52"/>
        <end position="69"/>
    </location>
</feature>
<dbReference type="SUPFAM" id="SSF161098">
    <property type="entry name" value="MetI-like"/>
    <property type="match status" value="1"/>
</dbReference>
<dbReference type="InterPro" id="IPR035906">
    <property type="entry name" value="MetI-like_sf"/>
</dbReference>
<evidence type="ECO:0000256" key="1">
    <source>
        <dbReference type="ARBA" id="ARBA00004651"/>
    </source>
</evidence>
<evidence type="ECO:0000256" key="6">
    <source>
        <dbReference type="ARBA" id="ARBA00023136"/>
    </source>
</evidence>
<accession>A0A1B2DE23</accession>
<keyword evidence="2 7" id="KW-0813">Transport</keyword>
<evidence type="ECO:0000256" key="2">
    <source>
        <dbReference type="ARBA" id="ARBA00022448"/>
    </source>
</evidence>
<keyword evidence="3" id="KW-1003">Cell membrane</keyword>
<evidence type="ECO:0000256" key="3">
    <source>
        <dbReference type="ARBA" id="ARBA00022475"/>
    </source>
</evidence>
<dbReference type="Gene3D" id="1.10.3720.10">
    <property type="entry name" value="MetI-like"/>
    <property type="match status" value="1"/>
</dbReference>
<feature type="domain" description="ABC transmembrane type-1" evidence="8">
    <location>
        <begin position="69"/>
        <end position="253"/>
    </location>
</feature>
<evidence type="ECO:0000256" key="4">
    <source>
        <dbReference type="ARBA" id="ARBA00022692"/>
    </source>
</evidence>